<dbReference type="AlphaFoldDB" id="A0A174ZF49"/>
<organism evidence="2 3">
    <name type="scientific">[Eubacterium] siraeum</name>
    <dbReference type="NCBI Taxonomy" id="39492"/>
    <lineage>
        <taxon>Bacteria</taxon>
        <taxon>Bacillati</taxon>
        <taxon>Bacillota</taxon>
        <taxon>Clostridia</taxon>
        <taxon>Eubacteriales</taxon>
        <taxon>Oscillospiraceae</taxon>
        <taxon>Oscillospiraceae incertae sedis</taxon>
    </lineage>
</organism>
<evidence type="ECO:0000256" key="1">
    <source>
        <dbReference type="SAM" id="Phobius"/>
    </source>
</evidence>
<sequence>MDITSFILSILSWLAPLIVIGIIVLVIVSKVRSASQKYLGMSPSQAMELINKGVKEEATTPKGITALSEMYGPAITRDFPEIGYKGMEVKARNAIVAILNAVMNKNAESLKASEYTQDLINKVNNRITTLNANNEKEIFNNIKIHRCGIANYQNRSKEATARFEISLQYEYAKVSEEKADSAKPALTQTAYSVTLAYKQDLHEQTTSIVFSSNCPNCGAPIDASAKGKKCPYCGSGITEIADRVWLVNDFNLIK</sequence>
<keyword evidence="1" id="KW-0812">Transmembrane</keyword>
<proteinExistence type="predicted"/>
<gene>
    <name evidence="2" type="ORF">ERS852540_00705</name>
</gene>
<name>A0A174ZF49_9FIRM</name>
<keyword evidence="1" id="KW-0472">Membrane</keyword>
<dbReference type="Proteomes" id="UP000095662">
    <property type="component" value="Unassembled WGS sequence"/>
</dbReference>
<evidence type="ECO:0000313" key="3">
    <source>
        <dbReference type="Proteomes" id="UP000095662"/>
    </source>
</evidence>
<dbReference type="OrthoDB" id="2066271at2"/>
<feature type="transmembrane region" description="Helical" evidence="1">
    <location>
        <begin position="6"/>
        <end position="28"/>
    </location>
</feature>
<keyword evidence="1" id="KW-1133">Transmembrane helix</keyword>
<evidence type="ECO:0000313" key="2">
    <source>
        <dbReference type="EMBL" id="CUQ83529.1"/>
    </source>
</evidence>
<dbReference type="EMBL" id="CZBY01000004">
    <property type="protein sequence ID" value="CUQ83529.1"/>
    <property type="molecule type" value="Genomic_DNA"/>
</dbReference>
<reference evidence="2 3" key="1">
    <citation type="submission" date="2015-09" db="EMBL/GenBank/DDBJ databases">
        <authorList>
            <consortium name="Pathogen Informatics"/>
        </authorList>
    </citation>
    <scope>NUCLEOTIDE SEQUENCE [LARGE SCALE GENOMIC DNA]</scope>
    <source>
        <strain evidence="2 3">2789STDY5834928</strain>
    </source>
</reference>
<protein>
    <recommendedName>
        <fullName evidence="4">Zinc-ribbon domain-containing protein</fullName>
    </recommendedName>
</protein>
<accession>A0A174ZF49</accession>
<dbReference type="STRING" id="39492.ERS852540_00705"/>
<evidence type="ECO:0008006" key="4">
    <source>
        <dbReference type="Google" id="ProtNLM"/>
    </source>
</evidence>